<name>A0A5B7DBU9_PORTR</name>
<feature type="region of interest" description="Disordered" evidence="1">
    <location>
        <begin position="16"/>
        <end position="44"/>
    </location>
</feature>
<reference evidence="2 3" key="1">
    <citation type="submission" date="2019-05" db="EMBL/GenBank/DDBJ databases">
        <title>Another draft genome of Portunus trituberculatus and its Hox gene families provides insights of decapod evolution.</title>
        <authorList>
            <person name="Jeong J.-H."/>
            <person name="Song I."/>
            <person name="Kim S."/>
            <person name="Choi T."/>
            <person name="Kim D."/>
            <person name="Ryu S."/>
            <person name="Kim W."/>
        </authorList>
    </citation>
    <scope>NUCLEOTIDE SEQUENCE [LARGE SCALE GENOMIC DNA]</scope>
    <source>
        <tissue evidence="2">Muscle</tissue>
    </source>
</reference>
<accession>A0A5B7DBU9</accession>
<proteinExistence type="predicted"/>
<dbReference type="EMBL" id="VSRR010000713">
    <property type="protein sequence ID" value="MPC18818.1"/>
    <property type="molecule type" value="Genomic_DNA"/>
</dbReference>
<evidence type="ECO:0000256" key="1">
    <source>
        <dbReference type="SAM" id="MobiDB-lite"/>
    </source>
</evidence>
<dbReference type="Proteomes" id="UP000324222">
    <property type="component" value="Unassembled WGS sequence"/>
</dbReference>
<sequence>MNIPVPAESKSTMIRSPYLASFGSHPPPKNPNSPHSPKLAGAGGGVEWRKRGEILFYTFTDKGAQEGYIPVLG</sequence>
<gene>
    <name evidence="2" type="ORF">E2C01_011712</name>
</gene>
<keyword evidence="3" id="KW-1185">Reference proteome</keyword>
<organism evidence="2 3">
    <name type="scientific">Portunus trituberculatus</name>
    <name type="common">Swimming crab</name>
    <name type="synonym">Neptunus trituberculatus</name>
    <dbReference type="NCBI Taxonomy" id="210409"/>
    <lineage>
        <taxon>Eukaryota</taxon>
        <taxon>Metazoa</taxon>
        <taxon>Ecdysozoa</taxon>
        <taxon>Arthropoda</taxon>
        <taxon>Crustacea</taxon>
        <taxon>Multicrustacea</taxon>
        <taxon>Malacostraca</taxon>
        <taxon>Eumalacostraca</taxon>
        <taxon>Eucarida</taxon>
        <taxon>Decapoda</taxon>
        <taxon>Pleocyemata</taxon>
        <taxon>Brachyura</taxon>
        <taxon>Eubrachyura</taxon>
        <taxon>Portunoidea</taxon>
        <taxon>Portunidae</taxon>
        <taxon>Portuninae</taxon>
        <taxon>Portunus</taxon>
    </lineage>
</organism>
<protein>
    <submittedName>
        <fullName evidence="2">Uncharacterized protein</fullName>
    </submittedName>
</protein>
<dbReference type="AlphaFoldDB" id="A0A5B7DBU9"/>
<evidence type="ECO:0000313" key="2">
    <source>
        <dbReference type="EMBL" id="MPC18818.1"/>
    </source>
</evidence>
<evidence type="ECO:0000313" key="3">
    <source>
        <dbReference type="Proteomes" id="UP000324222"/>
    </source>
</evidence>
<comment type="caution">
    <text evidence="2">The sequence shown here is derived from an EMBL/GenBank/DDBJ whole genome shotgun (WGS) entry which is preliminary data.</text>
</comment>